<dbReference type="InterPro" id="IPR011524">
    <property type="entry name" value="SARAH_dom"/>
</dbReference>
<dbReference type="CDD" id="cd00201">
    <property type="entry name" value="WW"/>
    <property type="match status" value="2"/>
</dbReference>
<reference evidence="6 7" key="1">
    <citation type="journal article" date="2018" name="Nat. Ecol. Evol.">
        <title>Genomic signatures of mitonuclear coevolution across populations of Tigriopus californicus.</title>
        <authorList>
            <person name="Barreto F.S."/>
            <person name="Watson E.T."/>
            <person name="Lima T.G."/>
            <person name="Willett C.S."/>
            <person name="Edmands S."/>
            <person name="Li W."/>
            <person name="Burton R.S."/>
        </authorList>
    </citation>
    <scope>NUCLEOTIDE SEQUENCE [LARGE SCALE GENOMIC DNA]</scope>
    <source>
        <strain evidence="6 7">San Diego</strain>
    </source>
</reference>
<feature type="compositionally biased region" description="Polar residues" evidence="3">
    <location>
        <begin position="36"/>
        <end position="49"/>
    </location>
</feature>
<dbReference type="CDD" id="cd21433">
    <property type="entry name" value="SARAH_Sav"/>
    <property type="match status" value="1"/>
</dbReference>
<feature type="domain" description="WW" evidence="4">
    <location>
        <begin position="500"/>
        <end position="533"/>
    </location>
</feature>
<dbReference type="InterPro" id="IPR030030">
    <property type="entry name" value="Sav"/>
</dbReference>
<evidence type="ECO:0000259" key="4">
    <source>
        <dbReference type="PROSITE" id="PS50020"/>
    </source>
</evidence>
<keyword evidence="2" id="KW-0677">Repeat</keyword>
<feature type="domain" description="WW" evidence="4">
    <location>
        <begin position="465"/>
        <end position="498"/>
    </location>
</feature>
<feature type="region of interest" description="Disordered" evidence="3">
    <location>
        <begin position="343"/>
        <end position="400"/>
    </location>
</feature>
<dbReference type="GO" id="GO:0008285">
    <property type="term" value="P:negative regulation of cell population proliferation"/>
    <property type="evidence" value="ECO:0007669"/>
    <property type="project" value="TreeGrafter"/>
</dbReference>
<evidence type="ECO:0000256" key="3">
    <source>
        <dbReference type="SAM" id="MobiDB-lite"/>
    </source>
</evidence>
<dbReference type="GO" id="GO:0005829">
    <property type="term" value="C:cytosol"/>
    <property type="evidence" value="ECO:0007669"/>
    <property type="project" value="TreeGrafter"/>
</dbReference>
<dbReference type="GO" id="GO:0006915">
    <property type="term" value="P:apoptotic process"/>
    <property type="evidence" value="ECO:0007669"/>
    <property type="project" value="InterPro"/>
</dbReference>
<dbReference type="FunFam" id="2.20.70.10:FF:000035">
    <property type="entry name" value="Salvador homolog 1 (Drosophila)"/>
    <property type="match status" value="1"/>
</dbReference>
<evidence type="ECO:0000256" key="1">
    <source>
        <dbReference type="ARBA" id="ARBA00022553"/>
    </source>
</evidence>
<dbReference type="GO" id="GO:0043065">
    <property type="term" value="P:positive regulation of apoptotic process"/>
    <property type="evidence" value="ECO:0007669"/>
    <property type="project" value="TreeGrafter"/>
</dbReference>
<evidence type="ECO:0000313" key="7">
    <source>
        <dbReference type="Proteomes" id="UP000318571"/>
    </source>
</evidence>
<dbReference type="PANTHER" id="PTHR47522">
    <property type="entry name" value="SALVADOR FAMILY WW DOMAIN-CONTAINING PROTEIN 1"/>
    <property type="match status" value="1"/>
</dbReference>
<dbReference type="STRING" id="6832.A0A553P3P2"/>
<dbReference type="Pfam" id="PF00397">
    <property type="entry name" value="WW"/>
    <property type="match status" value="1"/>
</dbReference>
<dbReference type="InterPro" id="IPR036020">
    <property type="entry name" value="WW_dom_sf"/>
</dbReference>
<feature type="compositionally biased region" description="Low complexity" evidence="3">
    <location>
        <begin position="351"/>
        <end position="364"/>
    </location>
</feature>
<organism evidence="6 7">
    <name type="scientific">Tigriopus californicus</name>
    <name type="common">Marine copepod</name>
    <dbReference type="NCBI Taxonomy" id="6832"/>
    <lineage>
        <taxon>Eukaryota</taxon>
        <taxon>Metazoa</taxon>
        <taxon>Ecdysozoa</taxon>
        <taxon>Arthropoda</taxon>
        <taxon>Crustacea</taxon>
        <taxon>Multicrustacea</taxon>
        <taxon>Hexanauplia</taxon>
        <taxon>Copepoda</taxon>
        <taxon>Harpacticoida</taxon>
        <taxon>Harpacticidae</taxon>
        <taxon>Tigriopus</taxon>
    </lineage>
</organism>
<comment type="caution">
    <text evidence="6">The sequence shown here is derived from an EMBL/GenBank/DDBJ whole genome shotgun (WGS) entry which is preliminary data.</text>
</comment>
<dbReference type="GO" id="GO:0035329">
    <property type="term" value="P:hippo signaling"/>
    <property type="evidence" value="ECO:0007669"/>
    <property type="project" value="InterPro"/>
</dbReference>
<keyword evidence="1" id="KW-0597">Phosphoprotein</keyword>
<dbReference type="AlphaFoldDB" id="A0A553P3P2"/>
<feature type="region of interest" description="Disordered" evidence="3">
    <location>
        <begin position="1"/>
        <end position="78"/>
    </location>
</feature>
<dbReference type="SMART" id="SM00456">
    <property type="entry name" value="WW"/>
    <property type="match status" value="2"/>
</dbReference>
<dbReference type="GO" id="GO:0060090">
    <property type="term" value="F:molecular adaptor activity"/>
    <property type="evidence" value="ECO:0007669"/>
    <property type="project" value="InterPro"/>
</dbReference>
<evidence type="ECO:0000256" key="2">
    <source>
        <dbReference type="ARBA" id="ARBA00022737"/>
    </source>
</evidence>
<dbReference type="Gene3D" id="2.20.70.10">
    <property type="match status" value="2"/>
</dbReference>
<name>A0A553P3P2_TIGCA</name>
<dbReference type="SUPFAM" id="SSF51045">
    <property type="entry name" value="WW domain"/>
    <property type="match status" value="2"/>
</dbReference>
<keyword evidence="7" id="KW-1185">Reference proteome</keyword>
<accession>A0A553P3P2</accession>
<gene>
    <name evidence="6" type="ORF">TCAL_05384</name>
</gene>
<evidence type="ECO:0000259" key="5">
    <source>
        <dbReference type="PROSITE" id="PS50951"/>
    </source>
</evidence>
<feature type="domain" description="SARAH" evidence="5">
    <location>
        <begin position="592"/>
        <end position="639"/>
    </location>
</feature>
<dbReference type="EMBL" id="VCGU01000008">
    <property type="protein sequence ID" value="TRY72316.1"/>
    <property type="molecule type" value="Genomic_DNA"/>
</dbReference>
<sequence length="710" mass="77348">MPSKRQSASAGKEWRSSSDPAAALGGTYVKRDTPLNLPSSDTYLGQNQFARRDPNGPSDRGPNRPRSESGNSSPMGVFQRSRGLAAGMSLYRPGAREILSQKPPKPEPVRRYSHHGVDVRGLMNSSLDHSGMVMPVGSHTALFPAPDDRSGTLGGLMEDFHQASPNVSGLVCPSNIVLVSPSPYQNVGSFQSPDSHGSFGTRSPLISRQNLPQHLATASPLSHSFSQPYLAASLTPSASMDKLSNSMSQLNNGPMPVSQVSVVASVPNPMLSFHKQVTQSAHDKVLLSQSLLDQESQDTLGPMGGLQLQVVRPSSGFLDFVSPSPGHFVPSVSANSTVRLHSGANGPAVTSGSGFSKGGSLSPSVLRHSTHPNSSLAQGPAAAGAQYNPRDPLAGLYSPKATHSPLDYRVSKDFTTKPTATFNPPSGFATELVPATLALSDRQSSASVQSLQPTKDIVVSRDLDSTLPMGWSVGFTKRGRKYFIDHNTKTTHWSHPLEKEGLPTGWERIESPEFGVYYVNHICRQAQYEHPCASQYLCPTNPRPAINHQLQVPIHTHFHPPHVLVPPNPYIHEEIPIWLRVYFKASPTLDHHLKWPMFELHELECFEAMLNRLFRDELEELVMRYEAMRTTITMELESEARFRRSSIASGVITELPPDNVLTRTADAVEEQTEIEEEDLFLTESFAHPIHTAHASPVVYACALAGTEEGS</sequence>
<dbReference type="PANTHER" id="PTHR47522:SF2">
    <property type="entry name" value="PROTEIN SALVADOR HOMOLOG 1"/>
    <property type="match status" value="1"/>
</dbReference>
<evidence type="ECO:0008006" key="8">
    <source>
        <dbReference type="Google" id="ProtNLM"/>
    </source>
</evidence>
<proteinExistence type="predicted"/>
<dbReference type="Proteomes" id="UP000318571">
    <property type="component" value="Chromosome 7"/>
</dbReference>
<dbReference type="PROSITE" id="PS50951">
    <property type="entry name" value="SARAH"/>
    <property type="match status" value="1"/>
</dbReference>
<dbReference type="OrthoDB" id="5339429at2759"/>
<protein>
    <recommendedName>
        <fullName evidence="8">WW domain-containing protein</fullName>
    </recommendedName>
</protein>
<evidence type="ECO:0000313" key="6">
    <source>
        <dbReference type="EMBL" id="TRY72316.1"/>
    </source>
</evidence>
<dbReference type="InterPro" id="IPR001202">
    <property type="entry name" value="WW_dom"/>
</dbReference>
<dbReference type="PROSITE" id="PS50020">
    <property type="entry name" value="WW_DOMAIN_2"/>
    <property type="match status" value="2"/>
</dbReference>